<feature type="transmembrane region" description="Helical" evidence="1">
    <location>
        <begin position="225"/>
        <end position="249"/>
    </location>
</feature>
<evidence type="ECO:0000313" key="2">
    <source>
        <dbReference type="EMBL" id="MCC9062625.1"/>
    </source>
</evidence>
<keyword evidence="1" id="KW-1133">Transmembrane helix</keyword>
<evidence type="ECO:0000313" key="3">
    <source>
        <dbReference type="Proteomes" id="UP001430679"/>
    </source>
</evidence>
<dbReference type="EMBL" id="JAJJMM010000001">
    <property type="protein sequence ID" value="MCC9062625.1"/>
    <property type="molecule type" value="Genomic_DNA"/>
</dbReference>
<keyword evidence="1" id="KW-0812">Transmembrane</keyword>
<gene>
    <name evidence="2" type="ORF">LNP81_06425</name>
</gene>
<protein>
    <recommendedName>
        <fullName evidence="4">ABC transporter permease</fullName>
    </recommendedName>
</protein>
<dbReference type="RefSeq" id="WP_230034338.1">
    <property type="nucleotide sequence ID" value="NZ_JAJJMM010000001.1"/>
</dbReference>
<comment type="caution">
    <text evidence="2">The sequence shown here is derived from an EMBL/GenBank/DDBJ whole genome shotgun (WGS) entry which is preliminary data.</text>
</comment>
<sequence length="263" mass="31105">MNEKFNVLRNYSLLFSLDIFFYHVNRKDIELLKLNKKWKLVLYGEYFVYSFPYLVLFFMNKEYLFIIIYLFLIAAYIIAVPEFYGKTIKYPFKLFDPFWNICWRKNKLILFLPITIFLVVVGDLYNNENLIIAAFFVASFLSALPSFQREAYENIKMSYYSGKGYLNKQFKTAITNSLITTVPLIIALMVFQKWEFLCFIPLIFAIPILNIIFKYSYFNNQFLHQIMLAVFLGMLPLGISVVAIPFLYLKSVKTIKAIQDVSN</sequence>
<keyword evidence="3" id="KW-1185">Reference proteome</keyword>
<name>A0ABS8MAS7_9FLAO</name>
<evidence type="ECO:0008006" key="4">
    <source>
        <dbReference type="Google" id="ProtNLM"/>
    </source>
</evidence>
<dbReference type="Proteomes" id="UP001430679">
    <property type="component" value="Unassembled WGS sequence"/>
</dbReference>
<evidence type="ECO:0000256" key="1">
    <source>
        <dbReference type="SAM" id="Phobius"/>
    </source>
</evidence>
<keyword evidence="1" id="KW-0472">Membrane</keyword>
<feature type="transmembrane region" description="Helical" evidence="1">
    <location>
        <begin position="194"/>
        <end position="213"/>
    </location>
</feature>
<feature type="transmembrane region" description="Helical" evidence="1">
    <location>
        <begin position="64"/>
        <end position="85"/>
    </location>
</feature>
<feature type="transmembrane region" description="Helical" evidence="1">
    <location>
        <begin position="106"/>
        <end position="124"/>
    </location>
</feature>
<feature type="transmembrane region" description="Helical" evidence="1">
    <location>
        <begin position="40"/>
        <end position="58"/>
    </location>
</feature>
<accession>A0ABS8MAS7</accession>
<feature type="transmembrane region" description="Helical" evidence="1">
    <location>
        <begin position="130"/>
        <end position="147"/>
    </location>
</feature>
<reference evidence="2" key="1">
    <citation type="submission" date="2021-11" db="EMBL/GenBank/DDBJ databases">
        <title>Description of novel Flavobacterium species.</title>
        <authorList>
            <person name="Saticioglu I.B."/>
            <person name="Ay H."/>
            <person name="Altun S."/>
            <person name="Duman M."/>
        </authorList>
    </citation>
    <scope>NUCLEOTIDE SEQUENCE</scope>
    <source>
        <strain evidence="2">F-30</strain>
    </source>
</reference>
<proteinExistence type="predicted"/>
<organism evidence="2 3">
    <name type="scientific">Flavobacterium piscisymbiosum</name>
    <dbReference type="NCBI Taxonomy" id="2893753"/>
    <lineage>
        <taxon>Bacteria</taxon>
        <taxon>Pseudomonadati</taxon>
        <taxon>Bacteroidota</taxon>
        <taxon>Flavobacteriia</taxon>
        <taxon>Flavobacteriales</taxon>
        <taxon>Flavobacteriaceae</taxon>
        <taxon>Flavobacterium</taxon>
    </lineage>
</organism>